<keyword evidence="6" id="KW-1185">Reference proteome</keyword>
<evidence type="ECO:0000256" key="1">
    <source>
        <dbReference type="ARBA" id="ARBA00023015"/>
    </source>
</evidence>
<name>A0ABP7EW93_9STAP</name>
<dbReference type="InterPro" id="IPR009057">
    <property type="entry name" value="Homeodomain-like_sf"/>
</dbReference>
<dbReference type="Proteomes" id="UP001500920">
    <property type="component" value="Unassembled WGS sequence"/>
</dbReference>
<reference evidence="6" key="1">
    <citation type="journal article" date="2019" name="Int. J. Syst. Evol. Microbiol.">
        <title>The Global Catalogue of Microorganisms (GCM) 10K type strain sequencing project: providing services to taxonomists for standard genome sequencing and annotation.</title>
        <authorList>
            <consortium name="The Broad Institute Genomics Platform"/>
            <consortium name="The Broad Institute Genome Sequencing Center for Infectious Disease"/>
            <person name="Wu L."/>
            <person name="Ma J."/>
        </authorList>
    </citation>
    <scope>NUCLEOTIDE SEQUENCE [LARGE SCALE GENOMIC DNA]</scope>
    <source>
        <strain evidence="6">JCM 16981</strain>
    </source>
</reference>
<dbReference type="Pfam" id="PF12833">
    <property type="entry name" value="HTH_18"/>
    <property type="match status" value="1"/>
</dbReference>
<evidence type="ECO:0000256" key="3">
    <source>
        <dbReference type="ARBA" id="ARBA00023163"/>
    </source>
</evidence>
<keyword evidence="2" id="KW-0238">DNA-binding</keyword>
<dbReference type="PROSITE" id="PS01124">
    <property type="entry name" value="HTH_ARAC_FAMILY_2"/>
    <property type="match status" value="1"/>
</dbReference>
<dbReference type="InterPro" id="IPR050959">
    <property type="entry name" value="MarA-like"/>
</dbReference>
<dbReference type="InterPro" id="IPR011256">
    <property type="entry name" value="Reg_factor_effector_dom_sf"/>
</dbReference>
<feature type="domain" description="HTH araC/xylS-type" evidence="4">
    <location>
        <begin position="8"/>
        <end position="106"/>
    </location>
</feature>
<gene>
    <name evidence="5" type="ORF">GCM10022378_14170</name>
</gene>
<dbReference type="Gene3D" id="1.10.10.60">
    <property type="entry name" value="Homeodomain-like"/>
    <property type="match status" value="1"/>
</dbReference>
<evidence type="ECO:0000313" key="5">
    <source>
        <dbReference type="EMBL" id="GAA3725466.1"/>
    </source>
</evidence>
<dbReference type="SMART" id="SM00342">
    <property type="entry name" value="HTH_ARAC"/>
    <property type="match status" value="1"/>
</dbReference>
<evidence type="ECO:0000259" key="4">
    <source>
        <dbReference type="PROSITE" id="PS01124"/>
    </source>
</evidence>
<protein>
    <recommendedName>
        <fullName evidence="4">HTH araC/xylS-type domain-containing protein</fullName>
    </recommendedName>
</protein>
<dbReference type="PANTHER" id="PTHR47504:SF5">
    <property type="entry name" value="RIGHT ORIGIN-BINDING PROTEIN"/>
    <property type="match status" value="1"/>
</dbReference>
<dbReference type="RefSeq" id="WP_344702896.1">
    <property type="nucleotide sequence ID" value="NZ_BAABCK010000023.1"/>
</dbReference>
<keyword evidence="1" id="KW-0805">Transcription regulation</keyword>
<proteinExistence type="predicted"/>
<dbReference type="InterPro" id="IPR018060">
    <property type="entry name" value="HTH_AraC"/>
</dbReference>
<evidence type="ECO:0000313" key="6">
    <source>
        <dbReference type="Proteomes" id="UP001500920"/>
    </source>
</evidence>
<dbReference type="EMBL" id="BAABCK010000023">
    <property type="protein sequence ID" value="GAA3725466.1"/>
    <property type="molecule type" value="Genomic_DNA"/>
</dbReference>
<organism evidence="5 6">
    <name type="scientific">Salinicoccus jeotgali</name>
    <dbReference type="NCBI Taxonomy" id="381634"/>
    <lineage>
        <taxon>Bacteria</taxon>
        <taxon>Bacillati</taxon>
        <taxon>Bacillota</taxon>
        <taxon>Bacilli</taxon>
        <taxon>Bacillales</taxon>
        <taxon>Staphylococcaceae</taxon>
        <taxon>Salinicoccus</taxon>
    </lineage>
</organism>
<dbReference type="PANTHER" id="PTHR47504">
    <property type="entry name" value="RIGHT ORIGIN-BINDING PROTEIN"/>
    <property type="match status" value="1"/>
</dbReference>
<evidence type="ECO:0000256" key="2">
    <source>
        <dbReference type="ARBA" id="ARBA00023125"/>
    </source>
</evidence>
<comment type="caution">
    <text evidence="5">The sequence shown here is derived from an EMBL/GenBank/DDBJ whole genome shotgun (WGS) entry which is preliminary data.</text>
</comment>
<dbReference type="SUPFAM" id="SSF46689">
    <property type="entry name" value="Homeodomain-like"/>
    <property type="match status" value="1"/>
</dbReference>
<keyword evidence="3" id="KW-0804">Transcription</keyword>
<accession>A0ABP7EW93</accession>
<dbReference type="Gene3D" id="3.20.80.10">
    <property type="entry name" value="Regulatory factor, effector binding domain"/>
    <property type="match status" value="1"/>
</dbReference>
<sequence length="281" mass="33603">MQTVNFVERFIIYIEDHIRENIDYDEVLLDMSVEPKSFITIFSSLVGFSPYEYQMRRKMTEIAYELEAGHRRLIDISKQYGFHDIEQFKKTYREAFGISPYETEKYFQTLDLTERISFEVVPVERPKYRSTEQHVEGFRIIGAVRRFSVDHYSTLMKYDFLSYLEDNHVLEELLKYNDGHIKGIILLERYIGGKMELMIGVSSLSPAPFEETYTESGDYVIFESEGDPEIVSEDIYRYIFRRWRFKEDRELNCSYSMELIKSRGLFFSEDSKVQVWQRLSD</sequence>